<evidence type="ECO:0000313" key="2">
    <source>
        <dbReference type="Proteomes" id="UP000262257"/>
    </source>
</evidence>
<organism evidence="1 2">
    <name type="scientific">Acinetobacter radioresistens</name>
    <dbReference type="NCBI Taxonomy" id="40216"/>
    <lineage>
        <taxon>Bacteria</taxon>
        <taxon>Pseudomonadati</taxon>
        <taxon>Pseudomonadota</taxon>
        <taxon>Gammaproteobacteria</taxon>
        <taxon>Moraxellales</taxon>
        <taxon>Moraxellaceae</taxon>
        <taxon>Acinetobacter</taxon>
    </lineage>
</organism>
<sequence length="109" mass="12424">MKFNLSVVNIIPNAHKDAINQIAELYGCGPNNLSVRLQGEDGIYWGCHSWWKPEDYAIFSDDELRQQVVPTELQPSLEFLYERLMLDGDAQENWQAALALNGLSEVLEE</sequence>
<reference evidence="1 2" key="1">
    <citation type="journal article" date="2018" name="Nat. Biotechnol.">
        <title>A standardized bacterial taxonomy based on genome phylogeny substantially revises the tree of life.</title>
        <authorList>
            <person name="Parks D.H."/>
            <person name="Chuvochina M."/>
            <person name="Waite D.W."/>
            <person name="Rinke C."/>
            <person name="Skarshewski A."/>
            <person name="Chaumeil P.A."/>
            <person name="Hugenholtz P."/>
        </authorList>
    </citation>
    <scope>NUCLEOTIDE SEQUENCE [LARGE SCALE GENOMIC DNA]</scope>
    <source>
        <strain evidence="1">UBA10045</strain>
    </source>
</reference>
<protein>
    <submittedName>
        <fullName evidence="1">Uncharacterized protein</fullName>
    </submittedName>
</protein>
<gene>
    <name evidence="1" type="ORF">DIC32_00165</name>
</gene>
<dbReference type="EMBL" id="DPXL01000003">
    <property type="protein sequence ID" value="HCM30282.1"/>
    <property type="molecule type" value="Genomic_DNA"/>
</dbReference>
<accession>A0A3D3FZA5</accession>
<comment type="caution">
    <text evidence="1">The sequence shown here is derived from an EMBL/GenBank/DDBJ whole genome shotgun (WGS) entry which is preliminary data.</text>
</comment>
<proteinExistence type="predicted"/>
<dbReference type="AlphaFoldDB" id="A0A3D3FZA5"/>
<evidence type="ECO:0000313" key="1">
    <source>
        <dbReference type="EMBL" id="HCM30282.1"/>
    </source>
</evidence>
<dbReference type="Proteomes" id="UP000262257">
    <property type="component" value="Unassembled WGS sequence"/>
</dbReference>
<name>A0A3D3FZA5_ACIRA</name>